<dbReference type="RefSeq" id="WP_115870462.1">
    <property type="nucleotide sequence ID" value="NZ_QREG01000037.1"/>
</dbReference>
<accession>A0A3D9KXY4</accession>
<sequence length="235" mass="25287">MWLINSDVGEGTGNDIALMPHLDLCSIACGGHIGDENSIRSTIRLAVKHGVKIGAHPSYPDPENFGRKSLDISKSELEASLNEQLQQIAKVCQEENTSLHHIKAHGALYHDISNDLDIARLFLNSTKVYSTSVLLLPPVGHGIALAKATNRAVMIEAFADRRYDASGNLLARSMAGAVISSAQDALQQIEQIALTRTVTANTGEEIPMTGETFCVHGDNPACVAIAKHLHQTKYG</sequence>
<reference evidence="1 2" key="1">
    <citation type="submission" date="2018-07" db="EMBL/GenBank/DDBJ databases">
        <title>Genomic Encyclopedia of Type Strains, Phase IV (KMG-IV): sequencing the most valuable type-strain genomes for metagenomic binning, comparative biology and taxonomic classification.</title>
        <authorList>
            <person name="Goeker M."/>
        </authorList>
    </citation>
    <scope>NUCLEOTIDE SEQUENCE [LARGE SCALE GENOMIC DNA]</scope>
    <source>
        <strain evidence="1 2">DSM 4134</strain>
    </source>
</reference>
<dbReference type="Gene3D" id="3.20.20.370">
    <property type="entry name" value="Glycoside hydrolase/deacetylase"/>
    <property type="match status" value="1"/>
</dbReference>
<dbReference type="Pfam" id="PF03746">
    <property type="entry name" value="LamB_YcsF"/>
    <property type="match status" value="1"/>
</dbReference>
<dbReference type="OrthoDB" id="9773478at2"/>
<dbReference type="SUPFAM" id="SSF88713">
    <property type="entry name" value="Glycoside hydrolase/deacetylase"/>
    <property type="match status" value="1"/>
</dbReference>
<dbReference type="CDD" id="cd10801">
    <property type="entry name" value="LamB_YcsF_like_1"/>
    <property type="match status" value="1"/>
</dbReference>
<gene>
    <name evidence="1" type="ORF">C7460_13715</name>
</gene>
<proteinExistence type="predicted"/>
<dbReference type="Proteomes" id="UP000256779">
    <property type="component" value="Unassembled WGS sequence"/>
</dbReference>
<dbReference type="PANTHER" id="PTHR30292:SF0">
    <property type="entry name" value="5-OXOPROLINASE SUBUNIT A"/>
    <property type="match status" value="1"/>
</dbReference>
<keyword evidence="2" id="KW-1185">Reference proteome</keyword>
<dbReference type="EMBL" id="QREG01000037">
    <property type="protein sequence ID" value="RED91745.1"/>
    <property type="molecule type" value="Genomic_DNA"/>
</dbReference>
<dbReference type="InterPro" id="IPR005501">
    <property type="entry name" value="LamB/YcsF/PxpA-like"/>
</dbReference>
<protein>
    <submittedName>
        <fullName evidence="1">UPF0271 protein</fullName>
    </submittedName>
</protein>
<comment type="caution">
    <text evidence="1">The sequence shown here is derived from an EMBL/GenBank/DDBJ whole genome shotgun (WGS) entry which is preliminary data.</text>
</comment>
<dbReference type="GO" id="GO:0005975">
    <property type="term" value="P:carbohydrate metabolic process"/>
    <property type="evidence" value="ECO:0007669"/>
    <property type="project" value="InterPro"/>
</dbReference>
<name>A0A3D9KXY4_MARFU</name>
<organism evidence="1 2">
    <name type="scientific">Marinoscillum furvescens DSM 4134</name>
    <dbReference type="NCBI Taxonomy" id="1122208"/>
    <lineage>
        <taxon>Bacteria</taxon>
        <taxon>Pseudomonadati</taxon>
        <taxon>Bacteroidota</taxon>
        <taxon>Cytophagia</taxon>
        <taxon>Cytophagales</taxon>
        <taxon>Reichenbachiellaceae</taxon>
        <taxon>Marinoscillum</taxon>
    </lineage>
</organism>
<dbReference type="InterPro" id="IPR011330">
    <property type="entry name" value="Glyco_hydro/deAcase_b/a-brl"/>
</dbReference>
<evidence type="ECO:0000313" key="2">
    <source>
        <dbReference type="Proteomes" id="UP000256779"/>
    </source>
</evidence>
<dbReference type="PANTHER" id="PTHR30292">
    <property type="entry name" value="UNCHARACTERIZED PROTEIN YBGL-RELATED"/>
    <property type="match status" value="1"/>
</dbReference>
<dbReference type="NCBIfam" id="NF003816">
    <property type="entry name" value="PRK05406.1-5"/>
    <property type="match status" value="1"/>
</dbReference>
<evidence type="ECO:0000313" key="1">
    <source>
        <dbReference type="EMBL" id="RED91745.1"/>
    </source>
</evidence>
<dbReference type="AlphaFoldDB" id="A0A3D9KXY4"/>